<dbReference type="PANTHER" id="PTHR38248:SF2">
    <property type="entry name" value="FUNK1 11"/>
    <property type="match status" value="1"/>
</dbReference>
<evidence type="ECO:0000313" key="4">
    <source>
        <dbReference type="Proteomes" id="UP000230002"/>
    </source>
</evidence>
<dbReference type="SUPFAM" id="SSF56112">
    <property type="entry name" value="Protein kinase-like (PK-like)"/>
    <property type="match status" value="1"/>
</dbReference>
<proteinExistence type="predicted"/>
<keyword evidence="4" id="KW-1185">Reference proteome</keyword>
<gene>
    <name evidence="3" type="ORF">GSI_07191</name>
</gene>
<feature type="domain" description="Fungal-type protein kinase" evidence="2">
    <location>
        <begin position="217"/>
        <end position="309"/>
    </location>
</feature>
<dbReference type="PANTHER" id="PTHR38248">
    <property type="entry name" value="FUNK1 6"/>
    <property type="match status" value="1"/>
</dbReference>
<accession>A0A2G8S9R8</accession>
<feature type="compositionally biased region" description="Basic and acidic residues" evidence="1">
    <location>
        <begin position="605"/>
        <end position="615"/>
    </location>
</feature>
<protein>
    <recommendedName>
        <fullName evidence="2">Fungal-type protein kinase domain-containing protein</fullName>
    </recommendedName>
</protein>
<organism evidence="3 4">
    <name type="scientific">Ganoderma sinense ZZ0214-1</name>
    <dbReference type="NCBI Taxonomy" id="1077348"/>
    <lineage>
        <taxon>Eukaryota</taxon>
        <taxon>Fungi</taxon>
        <taxon>Dikarya</taxon>
        <taxon>Basidiomycota</taxon>
        <taxon>Agaricomycotina</taxon>
        <taxon>Agaricomycetes</taxon>
        <taxon>Polyporales</taxon>
        <taxon>Polyporaceae</taxon>
        <taxon>Ganoderma</taxon>
    </lineage>
</organism>
<comment type="caution">
    <text evidence="3">The sequence shown here is derived from an EMBL/GenBank/DDBJ whole genome shotgun (WGS) entry which is preliminary data.</text>
</comment>
<feature type="compositionally biased region" description="Polar residues" evidence="1">
    <location>
        <begin position="683"/>
        <end position="693"/>
    </location>
</feature>
<evidence type="ECO:0000256" key="1">
    <source>
        <dbReference type="SAM" id="MobiDB-lite"/>
    </source>
</evidence>
<dbReference type="OrthoDB" id="3265188at2759"/>
<dbReference type="InterPro" id="IPR011009">
    <property type="entry name" value="Kinase-like_dom_sf"/>
</dbReference>
<dbReference type="Gene3D" id="1.10.510.10">
    <property type="entry name" value="Transferase(Phosphotransferase) domain 1"/>
    <property type="match status" value="1"/>
</dbReference>
<reference evidence="3 4" key="1">
    <citation type="journal article" date="2015" name="Sci. Rep.">
        <title>Chromosome-level genome map provides insights into diverse defense mechanisms in the medicinal fungus Ganoderma sinense.</title>
        <authorList>
            <person name="Zhu Y."/>
            <person name="Xu J."/>
            <person name="Sun C."/>
            <person name="Zhou S."/>
            <person name="Xu H."/>
            <person name="Nelson D.R."/>
            <person name="Qian J."/>
            <person name="Song J."/>
            <person name="Luo H."/>
            <person name="Xiang L."/>
            <person name="Li Y."/>
            <person name="Xu Z."/>
            <person name="Ji A."/>
            <person name="Wang L."/>
            <person name="Lu S."/>
            <person name="Hayward A."/>
            <person name="Sun W."/>
            <person name="Li X."/>
            <person name="Schwartz D.C."/>
            <person name="Wang Y."/>
            <person name="Chen S."/>
        </authorList>
    </citation>
    <scope>NUCLEOTIDE SEQUENCE [LARGE SCALE GENOMIC DNA]</scope>
    <source>
        <strain evidence="3 4">ZZ0214-1</strain>
    </source>
</reference>
<dbReference type="InterPro" id="IPR040976">
    <property type="entry name" value="Pkinase_fungal"/>
</dbReference>
<dbReference type="Proteomes" id="UP000230002">
    <property type="component" value="Unassembled WGS sequence"/>
</dbReference>
<feature type="domain" description="Fungal-type protein kinase" evidence="2">
    <location>
        <begin position="367"/>
        <end position="459"/>
    </location>
</feature>
<dbReference type="EMBL" id="AYKW01000014">
    <property type="protein sequence ID" value="PIL30491.1"/>
    <property type="molecule type" value="Genomic_DNA"/>
</dbReference>
<dbReference type="Pfam" id="PF17667">
    <property type="entry name" value="Pkinase_fungal"/>
    <property type="match status" value="2"/>
</dbReference>
<evidence type="ECO:0000313" key="3">
    <source>
        <dbReference type="EMBL" id="PIL30491.1"/>
    </source>
</evidence>
<feature type="region of interest" description="Disordered" evidence="1">
    <location>
        <begin position="557"/>
        <end position="636"/>
    </location>
</feature>
<feature type="region of interest" description="Disordered" evidence="1">
    <location>
        <begin position="661"/>
        <end position="710"/>
    </location>
</feature>
<name>A0A2G8S9R8_9APHY</name>
<sequence length="710" mass="79729">MNDAVTTPAPPCVYNIPLALDHTLLQTQGPQPHFAKNRNTNLFADCHRSILGPMPVQEFVDHFLPPLAADDKSDMLETLDAFKSVPLSAVEAPDIYKPLVTALNECCGRKSRCPGFVFEVAATRSSHPKRPGYMKPHICCYTPENAAVVERSDPESRVEFGYVELFIDIQPDKALDFFVDPPSDSEPASRVPHDFLKYPYDEVGRRVIDLITTLGQHLAYAAEVLARQPRTFVFTVALSGSRARLLRWDRAGGVATETFDLREQPDLLCEFLWRFSQTTCAGRGHDPSVQPATEDEEKLFREIIERHARSQLDKDDEQALKNAVAKHYKPGHVYAIDILHQRPQNGERTRRYIVSRPLVSSLGLVGRAMREVLEKDSRIHRDISVGNIILVKEEGAAVRRGYLVDWETSCKVDDAGAATQVGRLGTWQYLSIRMLSADEGHKGKATFQDDMESLLYVVLHSALLWQKHDAHEIDLTNIITEMFNKSRELAGGFENRDLSEWLNTVMDFHSPPPHLQAAYKDKWSDPEQLDAYWHDFLKTRTLARDNRTDNKLDEYDLYDSITPTPSPSPPYIPVRRRRKTPPPTAPRWVKVKVEQSDDESSESESQPRKQARTEKPPSTQLDGIQPTPAQPDAVQPAAVAVAGPARLCAMSFCTPRPVATALSQDPLAPPPVPLRRSPRKHASSQPKRSSTGSKPRKTRTAGTSSKTPRK</sequence>
<dbReference type="AlphaFoldDB" id="A0A2G8S9R8"/>
<feature type="compositionally biased region" description="Polar residues" evidence="1">
    <location>
        <begin position="700"/>
        <end position="710"/>
    </location>
</feature>
<evidence type="ECO:0000259" key="2">
    <source>
        <dbReference type="Pfam" id="PF17667"/>
    </source>
</evidence>
<feature type="compositionally biased region" description="Low complexity" evidence="1">
    <location>
        <begin position="625"/>
        <end position="636"/>
    </location>
</feature>